<comment type="caution">
    <text evidence="4">The sequence shown here is derived from an EMBL/GenBank/DDBJ whole genome shotgun (WGS) entry which is preliminary data.</text>
</comment>
<comment type="similarity">
    <text evidence="1">Belongs to the FAH family.</text>
</comment>
<dbReference type="GO" id="GO:0016787">
    <property type="term" value="F:hydrolase activity"/>
    <property type="evidence" value="ECO:0007669"/>
    <property type="project" value="UniProtKB-KW"/>
</dbReference>
<dbReference type="Pfam" id="PF01557">
    <property type="entry name" value="FAA_hydrolase"/>
    <property type="match status" value="1"/>
</dbReference>
<evidence type="ECO:0000313" key="5">
    <source>
        <dbReference type="Proteomes" id="UP001172645"/>
    </source>
</evidence>
<proteinExistence type="inferred from homology"/>
<evidence type="ECO:0000313" key="4">
    <source>
        <dbReference type="EMBL" id="MDL2402519.1"/>
    </source>
</evidence>
<dbReference type="InterPro" id="IPR011234">
    <property type="entry name" value="Fumarylacetoacetase-like_C"/>
</dbReference>
<keyword evidence="5" id="KW-1185">Reference proteome</keyword>
<dbReference type="InterPro" id="IPR036663">
    <property type="entry name" value="Fumarylacetoacetase_C_sf"/>
</dbReference>
<dbReference type="RefSeq" id="WP_285871912.1">
    <property type="nucleotide sequence ID" value="NZ_JARFYM010000030.1"/>
</dbReference>
<evidence type="ECO:0000256" key="2">
    <source>
        <dbReference type="ARBA" id="ARBA00022723"/>
    </source>
</evidence>
<feature type="domain" description="Fumarylacetoacetase-like C-terminal" evidence="3">
    <location>
        <begin position="76"/>
        <end position="281"/>
    </location>
</feature>
<dbReference type="EMBL" id="JARFYM010000030">
    <property type="protein sequence ID" value="MDL2402519.1"/>
    <property type="molecule type" value="Genomic_DNA"/>
</dbReference>
<dbReference type="Proteomes" id="UP001172645">
    <property type="component" value="Unassembled WGS sequence"/>
</dbReference>
<organism evidence="4 5">
    <name type="scientific">Rhizobium mayense</name>
    <dbReference type="NCBI Taxonomy" id="1312184"/>
    <lineage>
        <taxon>Bacteria</taxon>
        <taxon>Pseudomonadati</taxon>
        <taxon>Pseudomonadota</taxon>
        <taxon>Alphaproteobacteria</taxon>
        <taxon>Hyphomicrobiales</taxon>
        <taxon>Rhizobiaceae</taxon>
        <taxon>Rhizobium/Agrobacterium group</taxon>
        <taxon>Rhizobium</taxon>
    </lineage>
</organism>
<protein>
    <submittedName>
        <fullName evidence="4">Fumarylacetoacetate hydrolase family protein</fullName>
    </submittedName>
</protein>
<dbReference type="InterPro" id="IPR051121">
    <property type="entry name" value="FAH"/>
</dbReference>
<dbReference type="Gene3D" id="3.90.850.10">
    <property type="entry name" value="Fumarylacetoacetase-like, C-terminal domain"/>
    <property type="match status" value="1"/>
</dbReference>
<sequence length="292" mass="30896">MRFVRFSLNGDEGLAVEDNGALRGLLVSDSDFPGTLDALLAAGGAGLQAAGEALRHGKLISQEAIRHLPPISRASKILCVGLNYRDHSAESGYAQPKYPTVFARFASSLIGHRDEIVRPVASDTLDFEGELVAVIGEGGSKISEQDGLRHVVGYSIFNDGSIREYQHATPQWTIGKNFDSTGAFGPVFVTADELPPGCAGLTLETRLNGQVVQRANIDDMVFGVASLVSILSQTMTLEPGDVIVTGTPAGVGAGRKPPLYMKHGDICEVEIERIGLLVNSIRDEVAAGRAAA</sequence>
<keyword evidence="4" id="KW-0378">Hydrolase</keyword>
<dbReference type="SUPFAM" id="SSF56529">
    <property type="entry name" value="FAH"/>
    <property type="match status" value="1"/>
</dbReference>
<evidence type="ECO:0000256" key="1">
    <source>
        <dbReference type="ARBA" id="ARBA00010211"/>
    </source>
</evidence>
<evidence type="ECO:0000259" key="3">
    <source>
        <dbReference type="Pfam" id="PF01557"/>
    </source>
</evidence>
<reference evidence="4" key="1">
    <citation type="submission" date="2023-06" db="EMBL/GenBank/DDBJ databases">
        <title>Phylogenetic Diversity of Rhizobium strains.</title>
        <authorList>
            <person name="Moura F.T."/>
            <person name="Helene L.C.F."/>
            <person name="Hungria M."/>
        </authorList>
    </citation>
    <scope>NUCLEOTIDE SEQUENCE</scope>
    <source>
        <strain evidence="4">CCGE526</strain>
    </source>
</reference>
<gene>
    <name evidence="4" type="ORF">PY649_26845</name>
</gene>
<dbReference type="PANTHER" id="PTHR42796">
    <property type="entry name" value="FUMARYLACETOACETATE HYDROLASE DOMAIN-CONTAINING PROTEIN 2A-RELATED"/>
    <property type="match status" value="1"/>
</dbReference>
<dbReference type="PANTHER" id="PTHR42796:SF4">
    <property type="entry name" value="FUMARYLACETOACETATE HYDROLASE DOMAIN-CONTAINING PROTEIN 2A"/>
    <property type="match status" value="1"/>
</dbReference>
<keyword evidence="2" id="KW-0479">Metal-binding</keyword>
<accession>A0ABT7K1N2</accession>
<name>A0ABT7K1N2_9HYPH</name>